<accession>A0A376U002</accession>
<protein>
    <recommendedName>
        <fullName evidence="2">Phosphoenolpyruvate carboxylase</fullName>
    </recommendedName>
</protein>
<dbReference type="GO" id="GO:0006099">
    <property type="term" value="P:tricarboxylic acid cycle"/>
    <property type="evidence" value="ECO:0007669"/>
    <property type="project" value="InterPro"/>
</dbReference>
<dbReference type="InterPro" id="IPR021135">
    <property type="entry name" value="PEP_COase"/>
</dbReference>
<sequence length="53" mass="5883">MACRVTEQGEMIRFKYGLPEITVSSLSLYTGAILEANLLPPPEPKESWASHYG</sequence>
<organism evidence="3 4">
    <name type="scientific">Escherichia coli</name>
    <dbReference type="NCBI Taxonomy" id="562"/>
    <lineage>
        <taxon>Bacteria</taxon>
        <taxon>Pseudomonadati</taxon>
        <taxon>Pseudomonadota</taxon>
        <taxon>Gammaproteobacteria</taxon>
        <taxon>Enterobacterales</taxon>
        <taxon>Enterobacteriaceae</taxon>
        <taxon>Escherichia</taxon>
    </lineage>
</organism>
<dbReference type="EMBL" id="UGCP01000002">
    <property type="protein sequence ID" value="STI82595.1"/>
    <property type="molecule type" value="Genomic_DNA"/>
</dbReference>
<gene>
    <name evidence="3" type="primary">ppc_2</name>
    <name evidence="3" type="ORF">NCTC8622_01577</name>
</gene>
<dbReference type="AlphaFoldDB" id="A0A376U002"/>
<evidence type="ECO:0000256" key="2">
    <source>
        <dbReference type="ARBA" id="ARBA00022419"/>
    </source>
</evidence>
<evidence type="ECO:0000313" key="3">
    <source>
        <dbReference type="EMBL" id="STI82595.1"/>
    </source>
</evidence>
<evidence type="ECO:0000313" key="4">
    <source>
        <dbReference type="Proteomes" id="UP000254079"/>
    </source>
</evidence>
<keyword evidence="3" id="KW-0670">Pyruvate</keyword>
<dbReference type="SUPFAM" id="SSF51621">
    <property type="entry name" value="Phosphoenolpyruvate/pyruvate domain"/>
    <property type="match status" value="1"/>
</dbReference>
<reference evidence="3 4" key="1">
    <citation type="submission" date="2018-06" db="EMBL/GenBank/DDBJ databases">
        <authorList>
            <consortium name="Pathogen Informatics"/>
            <person name="Doyle S."/>
        </authorList>
    </citation>
    <scope>NUCLEOTIDE SEQUENCE [LARGE SCALE GENOMIC DNA]</scope>
    <source>
        <strain evidence="3 4">NCTC8622</strain>
    </source>
</reference>
<dbReference type="GO" id="GO:0008964">
    <property type="term" value="F:phosphoenolpyruvate carboxylase activity"/>
    <property type="evidence" value="ECO:0007669"/>
    <property type="project" value="InterPro"/>
</dbReference>
<comment type="function">
    <text evidence="1">Forms oxaloacetate, a four-carbon dicarboxylic acid source for the tricarboxylic acid cycle.</text>
</comment>
<dbReference type="Pfam" id="PF00311">
    <property type="entry name" value="PEPcase"/>
    <property type="match status" value="1"/>
</dbReference>
<keyword evidence="3" id="KW-0456">Lyase</keyword>
<dbReference type="GO" id="GO:0015977">
    <property type="term" value="P:carbon fixation"/>
    <property type="evidence" value="ECO:0007669"/>
    <property type="project" value="InterPro"/>
</dbReference>
<name>A0A376U002_ECOLX</name>
<evidence type="ECO:0000256" key="1">
    <source>
        <dbReference type="ARBA" id="ARBA00003670"/>
    </source>
</evidence>
<proteinExistence type="predicted"/>
<dbReference type="Proteomes" id="UP000254079">
    <property type="component" value="Unassembled WGS sequence"/>
</dbReference>
<dbReference type="InterPro" id="IPR015813">
    <property type="entry name" value="Pyrv/PenolPyrv_kinase-like_dom"/>
</dbReference>